<dbReference type="Proteomes" id="UP001596990">
    <property type="component" value="Unassembled WGS sequence"/>
</dbReference>
<gene>
    <name evidence="2" type="ORF">ACFQ2J_04110</name>
</gene>
<dbReference type="InterPro" id="IPR001109">
    <property type="entry name" value="Hydrogenase_HupF/HypC"/>
</dbReference>
<keyword evidence="3" id="KW-1185">Reference proteome</keyword>
<dbReference type="PANTHER" id="PTHR35177">
    <property type="entry name" value="HYDROGENASE MATURATION FACTOR HYBG"/>
    <property type="match status" value="1"/>
</dbReference>
<dbReference type="Gene3D" id="2.30.30.140">
    <property type="match status" value="1"/>
</dbReference>
<dbReference type="SUPFAM" id="SSF159127">
    <property type="entry name" value="HupF/HypC-like"/>
    <property type="match status" value="1"/>
</dbReference>
<evidence type="ECO:0000256" key="1">
    <source>
        <dbReference type="ARBA" id="ARBA00006018"/>
    </source>
</evidence>
<dbReference type="EMBL" id="JBHTKL010000001">
    <property type="protein sequence ID" value="MFD1018378.1"/>
    <property type="molecule type" value="Genomic_DNA"/>
</dbReference>
<comment type="similarity">
    <text evidence="1">Belongs to the HupF/HypC family.</text>
</comment>
<accession>A0ABW3KZV3</accession>
<dbReference type="Pfam" id="PF01455">
    <property type="entry name" value="HupF_HypC"/>
    <property type="match status" value="1"/>
</dbReference>
<dbReference type="RefSeq" id="WP_386056836.1">
    <property type="nucleotide sequence ID" value="NZ_JBHTKL010000001.1"/>
</dbReference>
<evidence type="ECO:0000313" key="3">
    <source>
        <dbReference type="Proteomes" id="UP001596990"/>
    </source>
</evidence>
<comment type="caution">
    <text evidence="2">The sequence shown here is derived from an EMBL/GenBank/DDBJ whole genome shotgun (WGS) entry which is preliminary data.</text>
</comment>
<sequence>MCLSMPAKVIEIDEQRRTAKVDYLGSQLQVGIELLEKVETGQFVLVHAGEAIQLINEEEAIQSIRYWKELTQG</sequence>
<organism evidence="2 3">
    <name type="scientific">Thalassobacillus hwangdonensis</name>
    <dbReference type="NCBI Taxonomy" id="546108"/>
    <lineage>
        <taxon>Bacteria</taxon>
        <taxon>Bacillati</taxon>
        <taxon>Bacillota</taxon>
        <taxon>Bacilli</taxon>
        <taxon>Bacillales</taxon>
        <taxon>Bacillaceae</taxon>
        <taxon>Thalassobacillus</taxon>
    </lineage>
</organism>
<proteinExistence type="inferred from homology"/>
<evidence type="ECO:0000313" key="2">
    <source>
        <dbReference type="EMBL" id="MFD1018378.1"/>
    </source>
</evidence>
<dbReference type="PRINTS" id="PR00445">
    <property type="entry name" value="HUPFHYPC"/>
</dbReference>
<protein>
    <submittedName>
        <fullName evidence="2">HypC/HybG/HupF family hydrogenase formation chaperone</fullName>
    </submittedName>
</protein>
<dbReference type="PANTHER" id="PTHR35177:SF2">
    <property type="entry name" value="HYDROGENASE MATURATION FACTOR HYBG"/>
    <property type="match status" value="1"/>
</dbReference>
<reference evidence="3" key="1">
    <citation type="journal article" date="2019" name="Int. J. Syst. Evol. Microbiol.">
        <title>The Global Catalogue of Microorganisms (GCM) 10K type strain sequencing project: providing services to taxonomists for standard genome sequencing and annotation.</title>
        <authorList>
            <consortium name="The Broad Institute Genomics Platform"/>
            <consortium name="The Broad Institute Genome Sequencing Center for Infectious Disease"/>
            <person name="Wu L."/>
            <person name="Ma J."/>
        </authorList>
    </citation>
    <scope>NUCLEOTIDE SEQUENCE [LARGE SCALE GENOMIC DNA]</scope>
    <source>
        <strain evidence="3">CCUG 56607</strain>
    </source>
</reference>
<name>A0ABW3KZV3_9BACI</name>
<dbReference type="NCBIfam" id="TIGR00074">
    <property type="entry name" value="hypC_hupF"/>
    <property type="match status" value="1"/>
</dbReference>